<dbReference type="EMBL" id="JAXQNN010000002">
    <property type="protein sequence ID" value="MDZ5711662.1"/>
    <property type="molecule type" value="Genomic_DNA"/>
</dbReference>
<dbReference type="PRINTS" id="PR01997">
    <property type="entry name" value="MTP2FAMILY"/>
</dbReference>
<evidence type="ECO:0000313" key="3">
    <source>
        <dbReference type="Proteomes" id="UP001292084"/>
    </source>
</evidence>
<protein>
    <submittedName>
        <fullName evidence="2">Phage major tail protein, TP901-1 family</fullName>
    </submittedName>
</protein>
<keyword evidence="3" id="KW-1185">Reference proteome</keyword>
<feature type="region of interest" description="Disordered" evidence="1">
    <location>
        <begin position="156"/>
        <end position="175"/>
    </location>
</feature>
<name>A0ABU5KKH3_9BACL</name>
<organism evidence="2 3">
    <name type="scientific">Jeotgalibacillus haloalkalitolerans</name>
    <dbReference type="NCBI Taxonomy" id="3104292"/>
    <lineage>
        <taxon>Bacteria</taxon>
        <taxon>Bacillati</taxon>
        <taxon>Bacillota</taxon>
        <taxon>Bacilli</taxon>
        <taxon>Bacillales</taxon>
        <taxon>Caryophanaceae</taxon>
        <taxon>Jeotgalibacillus</taxon>
    </lineage>
</organism>
<evidence type="ECO:0000256" key="1">
    <source>
        <dbReference type="SAM" id="MobiDB-lite"/>
    </source>
</evidence>
<feature type="compositionally biased region" description="Polar residues" evidence="1">
    <location>
        <begin position="164"/>
        <end position="175"/>
    </location>
</feature>
<dbReference type="InterPro" id="IPR011855">
    <property type="entry name" value="Phgtail_TP901_1"/>
</dbReference>
<reference evidence="2 3" key="1">
    <citation type="submission" date="2023-12" db="EMBL/GenBank/DDBJ databases">
        <title>Jeotgalibacillus haloalkaliphilus sp. nov., a novel salt-tolerant bacteria, isolated from the estuary of the Fenhe River into the Yellow River.</title>
        <authorList>
            <person name="Li Y."/>
        </authorList>
    </citation>
    <scope>NUCLEOTIDE SEQUENCE [LARGE SCALE GENOMIC DNA]</scope>
    <source>
        <strain evidence="2 3">HH7-29</strain>
    </source>
</reference>
<gene>
    <name evidence="2" type="ORF">UFB30_05460</name>
</gene>
<comment type="caution">
    <text evidence="2">The sequence shown here is derived from an EMBL/GenBank/DDBJ whole genome shotgun (WGS) entry which is preliminary data.</text>
</comment>
<accession>A0ABU5KKH3</accession>
<dbReference type="RefSeq" id="WP_322420679.1">
    <property type="nucleotide sequence ID" value="NZ_JAXQNN010000002.1"/>
</dbReference>
<sequence length="175" mass="19184">MPKSGKKSILMVQRTSAAEGAAGSLLGHLTEHSHSKENELQSEQTKFGRIVVYGNSSESFDITAYHETSDAGQNAVVEALDNEEQIKLWEINTELNENGKHDALFAYCLVENTEKSSPTDGFEELTSTLQVYGKSQKGELDPLPPEVIEFAQYGFETPGETTGEFPNQQDAVPAE</sequence>
<proteinExistence type="predicted"/>
<evidence type="ECO:0000313" key="2">
    <source>
        <dbReference type="EMBL" id="MDZ5711662.1"/>
    </source>
</evidence>
<dbReference type="Proteomes" id="UP001292084">
    <property type="component" value="Unassembled WGS sequence"/>
</dbReference>
<dbReference type="Pfam" id="PF06199">
    <property type="entry name" value="Phage_tail_2"/>
    <property type="match status" value="1"/>
</dbReference>
<dbReference type="InterPro" id="IPR022345">
    <property type="entry name" value="Phage_69_Orf23_MTP"/>
</dbReference>
<dbReference type="NCBIfam" id="TIGR02126">
    <property type="entry name" value="phgtail_TP901_1"/>
    <property type="match status" value="1"/>
</dbReference>